<feature type="transmembrane region" description="Helical" evidence="1">
    <location>
        <begin position="215"/>
        <end position="233"/>
    </location>
</feature>
<dbReference type="KEGG" id="marh:Mia14_0390"/>
<evidence type="ECO:0000313" key="3">
    <source>
        <dbReference type="Proteomes" id="UP000197679"/>
    </source>
</evidence>
<accession>A0A218NMM4</accession>
<dbReference type="GO" id="GO:0016301">
    <property type="term" value="F:kinase activity"/>
    <property type="evidence" value="ECO:0007669"/>
    <property type="project" value="UniProtKB-KW"/>
</dbReference>
<feature type="transmembrane region" description="Helical" evidence="1">
    <location>
        <begin position="46"/>
        <end position="65"/>
    </location>
</feature>
<keyword evidence="2" id="KW-0808">Transferase</keyword>
<feature type="transmembrane region" description="Helical" evidence="1">
    <location>
        <begin position="96"/>
        <end position="114"/>
    </location>
</feature>
<feature type="transmembrane region" description="Helical" evidence="1">
    <location>
        <begin position="179"/>
        <end position="195"/>
    </location>
</feature>
<feature type="transmembrane region" description="Helical" evidence="1">
    <location>
        <begin position="156"/>
        <end position="173"/>
    </location>
</feature>
<keyword evidence="1" id="KW-0812">Transmembrane</keyword>
<gene>
    <name evidence="2" type="ORF">Mia14_0390</name>
</gene>
<evidence type="ECO:0000256" key="1">
    <source>
        <dbReference type="SAM" id="Phobius"/>
    </source>
</evidence>
<feature type="transmembrane region" description="Helical" evidence="1">
    <location>
        <begin position="316"/>
        <end position="331"/>
    </location>
</feature>
<dbReference type="AlphaFoldDB" id="A0A218NMM4"/>
<keyword evidence="3" id="KW-1185">Reference proteome</keyword>
<feature type="transmembrane region" description="Helical" evidence="1">
    <location>
        <begin position="239"/>
        <end position="258"/>
    </location>
</feature>
<keyword evidence="1" id="KW-1133">Transmembrane helix</keyword>
<organism evidence="2 3">
    <name type="scientific">Candidatus Mancarchaeum acidiphilum</name>
    <dbReference type="NCBI Taxonomy" id="1920749"/>
    <lineage>
        <taxon>Archaea</taxon>
        <taxon>Candidatus Micrarchaeota</taxon>
        <taxon>Candidatus Mancarchaeum</taxon>
    </lineage>
</organism>
<reference evidence="2 3" key="1">
    <citation type="journal article" date="2017" name="Nat. Commun.">
        <title>'ARMAN' archaea depend on association with euryarchaeal host in culture and in situ.</title>
        <authorList>
            <person name="Golyshina O."/>
            <person name="Toshchakov S."/>
            <person name="Makarova K."/>
            <person name="Gavrilov S."/>
            <person name="Korzhenkov A."/>
            <person name="La Cono V."/>
            <person name="Arcadi E."/>
            <person name="Nechitaylo T."/>
            <person name="Ferrer M."/>
            <person name="Kublanov I."/>
            <person name="Wolf Y."/>
            <person name="Yakimov M."/>
            <person name="Golyshin P."/>
            <person name="Slesarev A."/>
            <person name="Kozyavkin S."/>
        </authorList>
    </citation>
    <scope>NUCLEOTIDE SEQUENCE [LARGE SCALE GENOMIC DNA]</scope>
    <source>
        <strain evidence="2 3">Mia14</strain>
    </source>
</reference>
<proteinExistence type="predicted"/>
<feature type="transmembrane region" description="Helical" evidence="1">
    <location>
        <begin position="279"/>
        <end position="304"/>
    </location>
</feature>
<dbReference type="OrthoDB" id="56914at2157"/>
<evidence type="ECO:0000313" key="2">
    <source>
        <dbReference type="EMBL" id="ASI13712.1"/>
    </source>
</evidence>
<dbReference type="Proteomes" id="UP000197679">
    <property type="component" value="Chromosome"/>
</dbReference>
<dbReference type="EMBL" id="CP019964">
    <property type="protein sequence ID" value="ASI13712.1"/>
    <property type="molecule type" value="Genomic_DNA"/>
</dbReference>
<keyword evidence="2" id="KW-0418">Kinase</keyword>
<dbReference type="RefSeq" id="WP_088819876.1">
    <property type="nucleotide sequence ID" value="NZ_CP019964.1"/>
</dbReference>
<protein>
    <submittedName>
        <fullName evidence="2">Dolichol kinase</fullName>
    </submittedName>
</protein>
<feature type="transmembrane region" description="Helical" evidence="1">
    <location>
        <begin position="6"/>
        <end position="25"/>
    </location>
</feature>
<keyword evidence="1" id="KW-0472">Membrane</keyword>
<name>A0A218NMM4_9ARCH</name>
<dbReference type="GeneID" id="33313946"/>
<sequence length="332" mass="36822">MNFSANYLVYLSYSLILFLLILIEYKYKFNLIKKRKASIFRINNLALEKLVQVIALSLVIGAVSLFSHSTLLVLASILIADSSYLLLGLYGVDKKLFIAFTALLIALVILYANNGLLLNLALRSISIGSLFGLEAVYLNFSKKSNGTTHIETDRDLFELTLGVIVISIIFILPKYYMEIIPMLILLGYIFNSYIYDTDKGFASLFHELERRSDIYGFGALTLAFGTMLIISFATVANYAAFFLIVLFFSDSAATIFGIKFNKLKLPYNSKKTVSGTLAFFAIGGILGYLLVGPIAILISVVLALVESLPIKMDDNITLSIASILIFYIIVFA</sequence>